<dbReference type="InterPro" id="IPR036388">
    <property type="entry name" value="WH-like_DNA-bd_sf"/>
</dbReference>
<dbReference type="Proteomes" id="UP001474181">
    <property type="component" value="Unassembled WGS sequence"/>
</dbReference>
<sequence length="265" mass="28007">MPQTGTVGSLKRGVVVLKALASAGPGGLALTQIAERCALPHSSAHRVLSQLREAHLVHQDSPDGMYSLGPLAFELGVAAAQQFDIRGRSRPALITLATELGDTVFLMMRSGSEAVCLEVESGPAPIQVVTLRIGSRRPLGVGAAGLAILAAIEQPERDDVLRDVVEQIEHDWGITEQTLDELIARTRRQGFAHIEDQITVGVAGVGMPIRDLFGQPIGSVGVAAPISRMPTARVRDVADAVGRAVGHIQTRLFAPGPRVRPTRGA</sequence>
<evidence type="ECO:0000256" key="3">
    <source>
        <dbReference type="ARBA" id="ARBA00023163"/>
    </source>
</evidence>
<gene>
    <name evidence="6" type="ORF">ABT404_05755</name>
</gene>
<name>A0ABV1WQ38_9ACTN</name>
<protein>
    <submittedName>
        <fullName evidence="6">IclR family transcriptional regulator</fullName>
    </submittedName>
</protein>
<comment type="caution">
    <text evidence="6">The sequence shown here is derived from an EMBL/GenBank/DDBJ whole genome shotgun (WGS) entry which is preliminary data.</text>
</comment>
<dbReference type="SMART" id="SM00346">
    <property type="entry name" value="HTH_ICLR"/>
    <property type="match status" value="1"/>
</dbReference>
<dbReference type="SUPFAM" id="SSF46785">
    <property type="entry name" value="Winged helix' DNA-binding domain"/>
    <property type="match status" value="1"/>
</dbReference>
<dbReference type="PROSITE" id="PS51077">
    <property type="entry name" value="HTH_ICLR"/>
    <property type="match status" value="1"/>
</dbReference>
<evidence type="ECO:0000259" key="5">
    <source>
        <dbReference type="PROSITE" id="PS51078"/>
    </source>
</evidence>
<keyword evidence="3" id="KW-0804">Transcription</keyword>
<dbReference type="Gene3D" id="3.30.450.40">
    <property type="match status" value="1"/>
</dbReference>
<dbReference type="Gene3D" id="1.10.10.10">
    <property type="entry name" value="Winged helix-like DNA-binding domain superfamily/Winged helix DNA-binding domain"/>
    <property type="match status" value="1"/>
</dbReference>
<evidence type="ECO:0000313" key="7">
    <source>
        <dbReference type="Proteomes" id="UP001474181"/>
    </source>
</evidence>
<keyword evidence="1" id="KW-0805">Transcription regulation</keyword>
<reference evidence="6 7" key="1">
    <citation type="submission" date="2024-06" db="EMBL/GenBank/DDBJ databases">
        <title>The Natural Products Discovery Center: Release of the First 8490 Sequenced Strains for Exploring Actinobacteria Biosynthetic Diversity.</title>
        <authorList>
            <person name="Kalkreuter E."/>
            <person name="Kautsar S.A."/>
            <person name="Yang D."/>
            <person name="Bader C.D."/>
            <person name="Teijaro C.N."/>
            <person name="Fluegel L."/>
            <person name="Davis C.M."/>
            <person name="Simpson J.R."/>
            <person name="Lauterbach L."/>
            <person name="Steele A.D."/>
            <person name="Gui C."/>
            <person name="Meng S."/>
            <person name="Li G."/>
            <person name="Viehrig K."/>
            <person name="Ye F."/>
            <person name="Su P."/>
            <person name="Kiefer A.F."/>
            <person name="Nichols A."/>
            <person name="Cepeda A.J."/>
            <person name="Yan W."/>
            <person name="Fan B."/>
            <person name="Jiang Y."/>
            <person name="Adhikari A."/>
            <person name="Zheng C.-J."/>
            <person name="Schuster L."/>
            <person name="Cowan T.M."/>
            <person name="Smanski M.J."/>
            <person name="Chevrette M.G."/>
            <person name="De Carvalho L.P.S."/>
            <person name="Shen B."/>
        </authorList>
    </citation>
    <scope>NUCLEOTIDE SEQUENCE [LARGE SCALE GENOMIC DNA]</scope>
    <source>
        <strain evidence="6 7">NPDC000234</strain>
    </source>
</reference>
<feature type="domain" description="HTH iclR-type" evidence="4">
    <location>
        <begin position="7"/>
        <end position="70"/>
    </location>
</feature>
<dbReference type="InterPro" id="IPR014757">
    <property type="entry name" value="Tscrpt_reg_IclR_C"/>
</dbReference>
<proteinExistence type="predicted"/>
<dbReference type="PROSITE" id="PS51078">
    <property type="entry name" value="ICLR_ED"/>
    <property type="match status" value="1"/>
</dbReference>
<evidence type="ECO:0000256" key="2">
    <source>
        <dbReference type="ARBA" id="ARBA00023125"/>
    </source>
</evidence>
<accession>A0ABV1WQ38</accession>
<dbReference type="InterPro" id="IPR036390">
    <property type="entry name" value="WH_DNA-bd_sf"/>
</dbReference>
<keyword evidence="7" id="KW-1185">Reference proteome</keyword>
<dbReference type="InterPro" id="IPR029016">
    <property type="entry name" value="GAF-like_dom_sf"/>
</dbReference>
<organism evidence="6 7">
    <name type="scientific">Streptomyces hyaluromycini</name>
    <dbReference type="NCBI Taxonomy" id="1377993"/>
    <lineage>
        <taxon>Bacteria</taxon>
        <taxon>Bacillati</taxon>
        <taxon>Actinomycetota</taxon>
        <taxon>Actinomycetes</taxon>
        <taxon>Kitasatosporales</taxon>
        <taxon>Streptomycetaceae</taxon>
        <taxon>Streptomyces</taxon>
    </lineage>
</organism>
<dbReference type="InterPro" id="IPR005471">
    <property type="entry name" value="Tscrpt_reg_IclR_N"/>
</dbReference>
<dbReference type="PANTHER" id="PTHR30136:SF35">
    <property type="entry name" value="HTH-TYPE TRANSCRIPTIONAL REGULATOR RV1719"/>
    <property type="match status" value="1"/>
</dbReference>
<dbReference type="Pfam" id="PF01614">
    <property type="entry name" value="IclR_C"/>
    <property type="match status" value="1"/>
</dbReference>
<dbReference type="EMBL" id="JBEPEK010000026">
    <property type="protein sequence ID" value="MER7178977.1"/>
    <property type="molecule type" value="Genomic_DNA"/>
</dbReference>
<feature type="domain" description="IclR-ED" evidence="5">
    <location>
        <begin position="71"/>
        <end position="254"/>
    </location>
</feature>
<evidence type="ECO:0000313" key="6">
    <source>
        <dbReference type="EMBL" id="MER7178977.1"/>
    </source>
</evidence>
<dbReference type="PANTHER" id="PTHR30136">
    <property type="entry name" value="HELIX-TURN-HELIX TRANSCRIPTIONAL REGULATOR, ICLR FAMILY"/>
    <property type="match status" value="1"/>
</dbReference>
<dbReference type="Pfam" id="PF09339">
    <property type="entry name" value="HTH_IclR"/>
    <property type="match status" value="1"/>
</dbReference>
<keyword evidence="2" id="KW-0238">DNA-binding</keyword>
<dbReference type="InterPro" id="IPR050707">
    <property type="entry name" value="HTH_MetabolicPath_Reg"/>
</dbReference>
<evidence type="ECO:0000256" key="1">
    <source>
        <dbReference type="ARBA" id="ARBA00023015"/>
    </source>
</evidence>
<dbReference type="RefSeq" id="WP_350777780.1">
    <property type="nucleotide sequence ID" value="NZ_JBEPEK010000026.1"/>
</dbReference>
<evidence type="ECO:0000259" key="4">
    <source>
        <dbReference type="PROSITE" id="PS51077"/>
    </source>
</evidence>
<dbReference type="SUPFAM" id="SSF55781">
    <property type="entry name" value="GAF domain-like"/>
    <property type="match status" value="1"/>
</dbReference>